<dbReference type="Proteomes" id="UP000000553">
    <property type="component" value="Chromosome"/>
</dbReference>
<dbReference type="HOGENOM" id="CLU_2410065_0_0_14"/>
<evidence type="ECO:0000313" key="2">
    <source>
        <dbReference type="EMBL" id="ABP01115.1"/>
    </source>
</evidence>
<dbReference type="KEGG" id="mhp:MHP7448_0700"/>
<evidence type="ECO:0000313" key="3">
    <source>
        <dbReference type="Proteomes" id="UP000000553"/>
    </source>
</evidence>
<sequence>MFLISWFTISICCFTVRICKSKSVCNWNFNWFKFSTLEFCKFNKFPNRIFSFCFFSFIFHPFLIFYFFYFCILIKSIYRFSKVYISRFLEKY</sequence>
<accession>A4Q7W7</accession>
<protein>
    <submittedName>
        <fullName evidence="2">Uncharacterized protein</fullName>
    </submittedName>
</protein>
<keyword evidence="1" id="KW-1133">Transmembrane helix</keyword>
<proteinExistence type="predicted"/>
<dbReference type="EMBL" id="AE017244">
    <property type="protein sequence ID" value="ABP01115.1"/>
    <property type="molecule type" value="Genomic_DNA"/>
</dbReference>
<feature type="transmembrane region" description="Helical" evidence="1">
    <location>
        <begin position="49"/>
        <end position="72"/>
    </location>
</feature>
<gene>
    <name evidence="2" type="ordered locus">MHP7448_0700</name>
</gene>
<reference evidence="2 3" key="1">
    <citation type="journal article" date="2005" name="J. Bacteriol.">
        <title>Swine and poultry pathogens: the complete genome sequences of two strains of Mycoplasma hyopneumoniae and a strain of Mycoplasma synoviae.</title>
        <authorList>
            <person name="Vasconcelos A.T."/>
            <person name="Ferreira H.B."/>
            <person name="Bizarro C.V."/>
            <person name="Bonatto S.L."/>
            <person name="Carvalho M.O."/>
            <person name="Pinto P.M."/>
            <person name="Almeida D.F."/>
            <person name="Almeida L.G."/>
            <person name="Almeida R."/>
            <person name="Alves-Filho L."/>
            <person name="Assuncao E.N."/>
            <person name="Azevedo V.A."/>
            <person name="Bogo M.R."/>
            <person name="Brigido M.M."/>
            <person name="Brocchi M."/>
            <person name="Burity H.A."/>
            <person name="Camargo A.A."/>
            <person name="Camargo S.S."/>
            <person name="Carepo M.S."/>
            <person name="Carraro D.M."/>
            <person name="de Mattos Cascardo J.C."/>
            <person name="Castro L.A."/>
            <person name="Cavalcanti G."/>
            <person name="Chemale G."/>
            <person name="Collevatti R.G."/>
            <person name="Cunha C.W."/>
            <person name="Dallagiovanna B."/>
            <person name="Dambros B.P."/>
            <person name="Dellagostin O.A."/>
            <person name="Falcao C."/>
            <person name="Fantinatti-Garboggini F."/>
            <person name="Felipe M.S."/>
            <person name="Fiorentin L."/>
            <person name="Franco G.R."/>
            <person name="Freitas N.S."/>
            <person name="Frias D."/>
            <person name="Grangeiro T.B."/>
            <person name="Grisard E.C."/>
            <person name="Guimaraes C.T."/>
            <person name="Hungria M."/>
            <person name="Jardim S.N."/>
            <person name="Krieger M.A."/>
            <person name="Laurino J.P."/>
            <person name="Lima L.F."/>
            <person name="Lopes M.I."/>
            <person name="Loreto E.L."/>
            <person name="Madeira H.M."/>
            <person name="Manfio G.P."/>
            <person name="Maranhao A.Q."/>
            <person name="Martinkovics C.T."/>
            <person name="Medeiros S.R."/>
            <person name="Moreira M.A."/>
            <person name="Neiva M."/>
            <person name="Ramalho-Neto C.E."/>
            <person name="Nicolas M.F."/>
            <person name="Oliveira S.C."/>
            <person name="Paixao R.F."/>
            <person name="Pedrosa F.O."/>
            <person name="Pena S.D."/>
            <person name="Pereira M."/>
            <person name="Pereira-Ferrari L."/>
            <person name="Piffer I."/>
            <person name="Pinto L.S."/>
            <person name="Potrich D.P."/>
            <person name="Salim A.C."/>
            <person name="Santos F.R."/>
            <person name="Schmitt R."/>
            <person name="Schneider M.P."/>
            <person name="Schrank A."/>
            <person name="Schrank I.S."/>
            <person name="Schuck A.F."/>
            <person name="Seuanez H.N."/>
            <person name="Silva D.W."/>
            <person name="Silva R."/>
            <person name="Silva S.C."/>
            <person name="Soares C.M."/>
            <person name="Souza K.R."/>
            <person name="Souza R.C."/>
            <person name="Staats C.C."/>
            <person name="Steffens M.B."/>
            <person name="Teixeira S.M."/>
            <person name="Urmenyi T.P."/>
            <person name="Vainstein M.H."/>
            <person name="Zuccherato L.W."/>
            <person name="Simpson A.J."/>
            <person name="Zaha A."/>
        </authorList>
    </citation>
    <scope>NUCLEOTIDE SEQUENCE [LARGE SCALE GENOMIC DNA]</scope>
    <source>
        <strain evidence="2 3">7448</strain>
    </source>
</reference>
<organism evidence="2 3">
    <name type="scientific">Mesomycoplasma hyopneumoniae (strain 7448)</name>
    <name type="common">Mycoplasma hyopneumoniae</name>
    <dbReference type="NCBI Taxonomy" id="262722"/>
    <lineage>
        <taxon>Bacteria</taxon>
        <taxon>Bacillati</taxon>
        <taxon>Mycoplasmatota</taxon>
        <taxon>Mycoplasmoidales</taxon>
        <taxon>Metamycoplasmataceae</taxon>
        <taxon>Mesomycoplasma</taxon>
    </lineage>
</organism>
<dbReference type="AlphaFoldDB" id="A4Q7W7"/>
<keyword evidence="1" id="KW-0812">Transmembrane</keyword>
<keyword evidence="1" id="KW-0472">Membrane</keyword>
<name>A4Q7W7_MESH7</name>
<evidence type="ECO:0000256" key="1">
    <source>
        <dbReference type="SAM" id="Phobius"/>
    </source>
</evidence>